<reference evidence="7" key="1">
    <citation type="submission" date="2020-02" db="EMBL/GenBank/DDBJ databases">
        <title>Flavobacterium sp. genome.</title>
        <authorList>
            <person name="Jung H.S."/>
            <person name="Baek J.H."/>
            <person name="Jeon C.O."/>
        </authorList>
    </citation>
    <scope>NUCLEOTIDE SEQUENCE</scope>
    <source>
        <strain evidence="7">SE-s28</strain>
    </source>
</reference>
<dbReference type="GO" id="GO:0016042">
    <property type="term" value="P:lipid catabolic process"/>
    <property type="evidence" value="ECO:0007669"/>
    <property type="project" value="UniProtKB-UniRule"/>
</dbReference>
<dbReference type="InterPro" id="IPR043864">
    <property type="entry name" value="Omp85-like_dom"/>
</dbReference>
<dbReference type="RefSeq" id="WP_169526616.1">
    <property type="nucleotide sequence ID" value="NZ_JAAMPU010000102.1"/>
</dbReference>
<dbReference type="Gene3D" id="3.40.1090.10">
    <property type="entry name" value="Cytosolic phospholipase A2 catalytic domain"/>
    <property type="match status" value="2"/>
</dbReference>
<feature type="short sequence motif" description="GXGXXG" evidence="4">
    <location>
        <begin position="34"/>
        <end position="39"/>
    </location>
</feature>
<accession>A0A972FLV4</accession>
<sequence>MKYKIILLLMVLFSWTMNAQDSVRRPKIGLVLSGGGAKGFAHIGVLKVLEENGIKVDYIGGTSMGAIIGGLYASGYNATQIDSIFRSTDFDALLQDYLPRAAKNFYGKRSDELYALTLPFDNFKIGIPRAYSKGLYNFNLMSRLLHRVRHVDDFNKLPIPFFCIATDIETGEEVLLNKGYLPMAIRASSALPSLFSPVELDGKLLVDGGVANNYPIEEVRKMGADIIIGVDVQDGLKDRKALNDATRILGQISTIGQKEIMKRKRAETDIYIKPELNEFSVLSFSEGGDIIAKGEAAAKAQLERIKSIVHPTGYKRPDLGRENDSLCIHSVSINKLDNYTRAYVLGKLGFKNQSMISYDDLKRGIDNLSATQNFSSISYSIHETDGEEEFRLNLVENPSRTMLRFGLHYDGLYKSGVLTNFTHKRLLFKNDVISLDVGLGDNTRYNLDYYVDNGFYFSFGLRSRYNQFNSNINTDFSNGDILQVLGLNTINIDFFDLSNQVYVQTLFMQKFILGIGAEMKYLQVRSETLPTADKTFEKSRYFSTLAYLKYDSYDNKYFPKIGWLASADFQSYLSSTNYNHDFSPYSILKAEAGIARTLYRKFTVKGSAEAGGTIGDGGVPYFNFILGGFGFQPVDNIKPFYGYDFLGISGDSYLKVEGTLDYEIFRKNHLNFTANFAQVGNGLFRDADWISSPKYTGYAFGYGMETIIGPIEIKYSWSPELPKGFVWFNVGFAF</sequence>
<evidence type="ECO:0000256" key="4">
    <source>
        <dbReference type="PROSITE-ProRule" id="PRU01161"/>
    </source>
</evidence>
<protein>
    <submittedName>
        <fullName evidence="7">Patatin</fullName>
    </submittedName>
</protein>
<dbReference type="PROSITE" id="PS51635">
    <property type="entry name" value="PNPLA"/>
    <property type="match status" value="1"/>
</dbReference>
<feature type="active site" description="Nucleophile" evidence="4">
    <location>
        <position position="63"/>
    </location>
</feature>
<dbReference type="InterPro" id="IPR050301">
    <property type="entry name" value="NTE"/>
</dbReference>
<dbReference type="EMBL" id="JAAMPU010000102">
    <property type="protein sequence ID" value="NMH27610.1"/>
    <property type="molecule type" value="Genomic_DNA"/>
</dbReference>
<dbReference type="InterPro" id="IPR002641">
    <property type="entry name" value="PNPLA_dom"/>
</dbReference>
<feature type="domain" description="PNPLA" evidence="6">
    <location>
        <begin position="30"/>
        <end position="220"/>
    </location>
</feature>
<dbReference type="Pfam" id="PF19143">
    <property type="entry name" value="Omp85_2"/>
    <property type="match status" value="1"/>
</dbReference>
<dbReference type="PANTHER" id="PTHR14226">
    <property type="entry name" value="NEUROPATHY TARGET ESTERASE/SWISS CHEESE D.MELANOGASTER"/>
    <property type="match status" value="1"/>
</dbReference>
<evidence type="ECO:0000256" key="5">
    <source>
        <dbReference type="SAM" id="SignalP"/>
    </source>
</evidence>
<keyword evidence="3 4" id="KW-0443">Lipid metabolism</keyword>
<keyword evidence="5" id="KW-0732">Signal</keyword>
<dbReference type="AlphaFoldDB" id="A0A972FLV4"/>
<dbReference type="SUPFAM" id="SSF52151">
    <property type="entry name" value="FabD/lysophospholipase-like"/>
    <property type="match status" value="1"/>
</dbReference>
<dbReference type="Pfam" id="PF01734">
    <property type="entry name" value="Patatin"/>
    <property type="match status" value="1"/>
</dbReference>
<evidence type="ECO:0000313" key="8">
    <source>
        <dbReference type="Proteomes" id="UP000712080"/>
    </source>
</evidence>
<organism evidence="7 8">
    <name type="scientific">Flavobacterium silvaticum</name>
    <dbReference type="NCBI Taxonomy" id="1852020"/>
    <lineage>
        <taxon>Bacteria</taxon>
        <taxon>Pseudomonadati</taxon>
        <taxon>Bacteroidota</taxon>
        <taxon>Flavobacteriia</taxon>
        <taxon>Flavobacteriales</taxon>
        <taxon>Flavobacteriaceae</taxon>
        <taxon>Flavobacterium</taxon>
    </lineage>
</organism>
<keyword evidence="2 4" id="KW-0442">Lipid degradation</keyword>
<feature type="chain" id="PRO_5038076495" evidence="5">
    <location>
        <begin position="20"/>
        <end position="734"/>
    </location>
</feature>
<feature type="short sequence motif" description="GXSXG" evidence="4">
    <location>
        <begin position="61"/>
        <end position="65"/>
    </location>
</feature>
<evidence type="ECO:0000313" key="7">
    <source>
        <dbReference type="EMBL" id="NMH27610.1"/>
    </source>
</evidence>
<name>A0A972FLV4_9FLAO</name>
<dbReference type="InterPro" id="IPR016035">
    <property type="entry name" value="Acyl_Trfase/lysoPLipase"/>
</dbReference>
<dbReference type="GO" id="GO:0016787">
    <property type="term" value="F:hydrolase activity"/>
    <property type="evidence" value="ECO:0007669"/>
    <property type="project" value="UniProtKB-UniRule"/>
</dbReference>
<feature type="signal peptide" evidence="5">
    <location>
        <begin position="1"/>
        <end position="19"/>
    </location>
</feature>
<dbReference type="Proteomes" id="UP000712080">
    <property type="component" value="Unassembled WGS sequence"/>
</dbReference>
<keyword evidence="1 4" id="KW-0378">Hydrolase</keyword>
<dbReference type="CDD" id="cd07205">
    <property type="entry name" value="Pat_PNPLA6_PNPLA7_NTE1_like"/>
    <property type="match status" value="1"/>
</dbReference>
<gene>
    <name evidence="7" type="ORF">G6047_06170</name>
</gene>
<evidence type="ECO:0000259" key="6">
    <source>
        <dbReference type="PROSITE" id="PS51635"/>
    </source>
</evidence>
<proteinExistence type="predicted"/>
<feature type="short sequence motif" description="DGA/G" evidence="4">
    <location>
        <begin position="207"/>
        <end position="209"/>
    </location>
</feature>
<evidence type="ECO:0000256" key="2">
    <source>
        <dbReference type="ARBA" id="ARBA00022963"/>
    </source>
</evidence>
<comment type="caution">
    <text evidence="7">The sequence shown here is derived from an EMBL/GenBank/DDBJ whole genome shotgun (WGS) entry which is preliminary data.</text>
</comment>
<evidence type="ECO:0000256" key="1">
    <source>
        <dbReference type="ARBA" id="ARBA00022801"/>
    </source>
</evidence>
<dbReference type="PANTHER" id="PTHR14226:SF76">
    <property type="entry name" value="NTE FAMILY PROTEIN RSSA"/>
    <property type="match status" value="1"/>
</dbReference>
<evidence type="ECO:0000256" key="3">
    <source>
        <dbReference type="ARBA" id="ARBA00023098"/>
    </source>
</evidence>
<feature type="active site" description="Proton acceptor" evidence="4">
    <location>
        <position position="207"/>
    </location>
</feature>
<keyword evidence="8" id="KW-1185">Reference proteome</keyword>